<evidence type="ECO:0000256" key="4">
    <source>
        <dbReference type="ARBA" id="ARBA00022692"/>
    </source>
</evidence>
<keyword evidence="5 7" id="KW-1133">Transmembrane helix</keyword>
<feature type="transmembrane region" description="Helical" evidence="7">
    <location>
        <begin position="12"/>
        <end position="33"/>
    </location>
</feature>
<dbReference type="InterPro" id="IPR049142">
    <property type="entry name" value="MS_channel_1st"/>
</dbReference>
<dbReference type="InterPro" id="IPR045276">
    <property type="entry name" value="YbiO_bact"/>
</dbReference>
<dbReference type="Proteomes" id="UP001500740">
    <property type="component" value="Unassembled WGS sequence"/>
</dbReference>
<evidence type="ECO:0000256" key="5">
    <source>
        <dbReference type="ARBA" id="ARBA00022989"/>
    </source>
</evidence>
<keyword evidence="4 7" id="KW-0812">Transmembrane</keyword>
<dbReference type="Pfam" id="PF21082">
    <property type="entry name" value="MS_channel_3rd"/>
    <property type="match status" value="1"/>
</dbReference>
<comment type="caution">
    <text evidence="11">The sequence shown here is derived from an EMBL/GenBank/DDBJ whole genome shotgun (WGS) entry which is preliminary data.</text>
</comment>
<comment type="similarity">
    <text evidence="2">Belongs to the MscS (TC 1.A.23) family.</text>
</comment>
<reference evidence="11 12" key="1">
    <citation type="journal article" date="2019" name="Int. J. Syst. Evol. Microbiol.">
        <title>The Global Catalogue of Microorganisms (GCM) 10K type strain sequencing project: providing services to taxonomists for standard genome sequencing and annotation.</title>
        <authorList>
            <consortium name="The Broad Institute Genomics Platform"/>
            <consortium name="The Broad Institute Genome Sequencing Center for Infectious Disease"/>
            <person name="Wu L."/>
            <person name="Ma J."/>
        </authorList>
    </citation>
    <scope>NUCLEOTIDE SEQUENCE [LARGE SCALE GENOMIC DNA]</scope>
    <source>
        <strain evidence="11 12">JCM 14193</strain>
    </source>
</reference>
<dbReference type="PANTHER" id="PTHR30460:SF0">
    <property type="entry name" value="MODERATE CONDUCTANCE MECHANOSENSITIVE CHANNEL YBIO"/>
    <property type="match status" value="1"/>
</dbReference>
<keyword evidence="6 7" id="KW-0472">Membrane</keyword>
<feature type="transmembrane region" description="Helical" evidence="7">
    <location>
        <begin position="62"/>
        <end position="85"/>
    </location>
</feature>
<evidence type="ECO:0000259" key="10">
    <source>
        <dbReference type="Pfam" id="PF21088"/>
    </source>
</evidence>
<evidence type="ECO:0000256" key="6">
    <source>
        <dbReference type="ARBA" id="ARBA00023136"/>
    </source>
</evidence>
<dbReference type="InterPro" id="IPR011066">
    <property type="entry name" value="MscS_channel_C_sf"/>
</dbReference>
<dbReference type="Gene3D" id="3.30.70.100">
    <property type="match status" value="1"/>
</dbReference>
<protein>
    <submittedName>
        <fullName evidence="11">Small-conductance mechanosensitive channel protein MscT</fullName>
    </submittedName>
</protein>
<comment type="subcellular location">
    <subcellularLocation>
        <location evidence="1">Cell membrane</location>
        <topology evidence="1">Multi-pass membrane protein</topology>
    </subcellularLocation>
</comment>
<sequence>MDFINFEAMIDSLLTIGGQLLLLIIVYLIVAPLGKRLVASSIQQVAKRQKLSEGRSKTLENLSLNVFTYVLLFFFIVTFLGILGIPLGPILAGAGVVGLAIGFGAQGLVSDVVTGFFILIEKQIDVDDYVTAGGHDGVVEELGLRTTKLRGFDGTLHYIPNRNIQVVNNHTRGNMRALVDMSIGYGENIDEAIRVLQNVCDQFTSDERLKEGPDVVGVQSFGSSDIVLRVIAQTEKMEQWAVERDLRKAMREALDEEGIEISLPHRVVLNKDE</sequence>
<proteinExistence type="inferred from homology"/>
<dbReference type="InterPro" id="IPR006685">
    <property type="entry name" value="MscS_channel_2nd"/>
</dbReference>
<dbReference type="Gene3D" id="2.30.30.60">
    <property type="match status" value="1"/>
</dbReference>
<keyword evidence="3" id="KW-1003">Cell membrane</keyword>
<dbReference type="InterPro" id="IPR049278">
    <property type="entry name" value="MS_channel_C"/>
</dbReference>
<dbReference type="EMBL" id="BAAACZ010000005">
    <property type="protein sequence ID" value="GAA0453057.1"/>
    <property type="molecule type" value="Genomic_DNA"/>
</dbReference>
<evidence type="ECO:0000313" key="11">
    <source>
        <dbReference type="EMBL" id="GAA0453057.1"/>
    </source>
</evidence>
<accession>A0ABN0ZPB2</accession>
<keyword evidence="12" id="KW-1185">Reference proteome</keyword>
<name>A0ABN0ZPB2_9BACI</name>
<evidence type="ECO:0000256" key="1">
    <source>
        <dbReference type="ARBA" id="ARBA00004651"/>
    </source>
</evidence>
<gene>
    <name evidence="11" type="primary">mscT</name>
    <name evidence="11" type="ORF">GCM10008935_04650</name>
</gene>
<evidence type="ECO:0000256" key="2">
    <source>
        <dbReference type="ARBA" id="ARBA00008017"/>
    </source>
</evidence>
<dbReference type="SUPFAM" id="SSF82861">
    <property type="entry name" value="Mechanosensitive channel protein MscS (YggB), transmembrane region"/>
    <property type="match status" value="1"/>
</dbReference>
<feature type="transmembrane region" description="Helical" evidence="7">
    <location>
        <begin position="91"/>
        <end position="120"/>
    </location>
</feature>
<feature type="domain" description="Mechanosensitive ion channel MscS C-terminal" evidence="9">
    <location>
        <begin position="179"/>
        <end position="261"/>
    </location>
</feature>
<dbReference type="PANTHER" id="PTHR30460">
    <property type="entry name" value="MODERATE CONDUCTANCE MECHANOSENSITIVE CHANNEL YBIO"/>
    <property type="match status" value="1"/>
</dbReference>
<evidence type="ECO:0000256" key="3">
    <source>
        <dbReference type="ARBA" id="ARBA00022475"/>
    </source>
</evidence>
<dbReference type="InterPro" id="IPR010920">
    <property type="entry name" value="LSM_dom_sf"/>
</dbReference>
<dbReference type="Gene3D" id="1.10.287.1260">
    <property type="match status" value="1"/>
</dbReference>
<organism evidence="11 12">
    <name type="scientific">Alkalibacillus silvisoli</name>
    <dbReference type="NCBI Taxonomy" id="392823"/>
    <lineage>
        <taxon>Bacteria</taxon>
        <taxon>Bacillati</taxon>
        <taxon>Bacillota</taxon>
        <taxon>Bacilli</taxon>
        <taxon>Bacillales</taxon>
        <taxon>Bacillaceae</taxon>
        <taxon>Alkalibacillus</taxon>
    </lineage>
</organism>
<dbReference type="InterPro" id="IPR011014">
    <property type="entry name" value="MscS_channel_TM-2"/>
</dbReference>
<dbReference type="Pfam" id="PF21088">
    <property type="entry name" value="MS_channel_1st"/>
    <property type="match status" value="1"/>
</dbReference>
<feature type="domain" description="Mechanosensitive ion channel transmembrane helices 2/3" evidence="10">
    <location>
        <begin position="65"/>
        <end position="106"/>
    </location>
</feature>
<dbReference type="SUPFAM" id="SSF50182">
    <property type="entry name" value="Sm-like ribonucleoproteins"/>
    <property type="match status" value="1"/>
</dbReference>
<feature type="domain" description="Mechanosensitive ion channel MscS" evidence="8">
    <location>
        <begin position="108"/>
        <end position="172"/>
    </location>
</feature>
<dbReference type="SUPFAM" id="SSF82689">
    <property type="entry name" value="Mechanosensitive channel protein MscS (YggB), C-terminal domain"/>
    <property type="match status" value="1"/>
</dbReference>
<evidence type="ECO:0000256" key="7">
    <source>
        <dbReference type="SAM" id="Phobius"/>
    </source>
</evidence>
<evidence type="ECO:0000259" key="9">
    <source>
        <dbReference type="Pfam" id="PF21082"/>
    </source>
</evidence>
<dbReference type="RefSeq" id="WP_343781526.1">
    <property type="nucleotide sequence ID" value="NZ_BAAACZ010000005.1"/>
</dbReference>
<dbReference type="InterPro" id="IPR023408">
    <property type="entry name" value="MscS_beta-dom_sf"/>
</dbReference>
<evidence type="ECO:0000259" key="8">
    <source>
        <dbReference type="Pfam" id="PF00924"/>
    </source>
</evidence>
<evidence type="ECO:0000313" key="12">
    <source>
        <dbReference type="Proteomes" id="UP001500740"/>
    </source>
</evidence>
<dbReference type="Pfam" id="PF00924">
    <property type="entry name" value="MS_channel_2nd"/>
    <property type="match status" value="1"/>
</dbReference>